<reference evidence="8 9" key="1">
    <citation type="submission" date="2022-01" db="EMBL/GenBank/DDBJ databases">
        <title>A chromosomal length assembly of Cordylochernes scorpioides.</title>
        <authorList>
            <person name="Zeh D."/>
            <person name="Zeh J."/>
        </authorList>
    </citation>
    <scope>NUCLEOTIDE SEQUENCE [LARGE SCALE GENOMIC DNA]</scope>
    <source>
        <strain evidence="8">IN4F17</strain>
        <tissue evidence="8">Whole Body</tissue>
    </source>
</reference>
<keyword evidence="9" id="KW-1185">Reference proteome</keyword>
<sequence length="822" mass="89028">MNAIKYLSLEFFMIFNIEISGLIIILVVVYVTGFAMLESGFVTRKNEVNIMMKNVADVLFGGFAYWLFGFGLSFGSDAGTTGFAGIGHFLVDSDILEDEDGNAGALFSKYLFQLSFATTATTIVSGAIAERCHFPAYCVFSFFNTLVYCIPAGWVWSDTGFLRRLQVVDLAGCSAVHLVGGCSALAGALVLGPRLNRPTPMGNPVNALLGLFLLCTKYQFLPMFVLQGASYNSFIPFFVLILNTRGTGHDNHVVKVSRYYFSHNSVKSLVTFIERNPGVSFAQTDALGLGREEVLDLLSSKTKAHKRGRHLTPPQSNALAGLINQILDLRPGGSSNIYKVLRQVISELRTGPAAVTSNKTKLTPAMITPPPPAPTEMEEDVPMTEEERCAPPLPAPRRAEPTPPTSQGQKTTPAMATPPPPPSVRMEDDSEPDCWTDLVDLIDELIHGPGLEPILRAFDADEFVDVVRDPEMWECVVAELSGQQKKMVAQFLDGLIERTRDSAPLIQGIQQWDLPSTSSSLESLAPWISSCETFRSTLYMSSLDYTALSAVVTINSSIAGGLMSVMFSYIFHRKLLISDVISGILGALVSITVHVVQAMIIMVGRSRRLLLPFTHVDFWAVQTFNGVNNVSRCAARFIKFHNLVSEKGSRAGCAVYRPWEGLVVGGVGGLLATGAAPCLEKAGLDDPVGAVAVHAVAAVWGMLAVALLVETNPALTFGQKGLFRGGGWTFLGRQALAIVAVGCWAALTTGLLLFLVNLVIPIRMKEENEKLGADLTEHGIQKSLGPRCNYHGALALDPIPTAAANLETTPNHNHTRTSFIHF</sequence>
<organism evidence="8 9">
    <name type="scientific">Cordylochernes scorpioides</name>
    <dbReference type="NCBI Taxonomy" id="51811"/>
    <lineage>
        <taxon>Eukaryota</taxon>
        <taxon>Metazoa</taxon>
        <taxon>Ecdysozoa</taxon>
        <taxon>Arthropoda</taxon>
        <taxon>Chelicerata</taxon>
        <taxon>Arachnida</taxon>
        <taxon>Pseudoscorpiones</taxon>
        <taxon>Cheliferoidea</taxon>
        <taxon>Chernetidae</taxon>
        <taxon>Cordylochernes</taxon>
    </lineage>
</organism>
<keyword evidence="3 6" id="KW-1133">Transmembrane helix</keyword>
<feature type="transmembrane region" description="Helical" evidence="6">
    <location>
        <begin position="58"/>
        <end position="75"/>
    </location>
</feature>
<evidence type="ECO:0000256" key="1">
    <source>
        <dbReference type="ARBA" id="ARBA00004141"/>
    </source>
</evidence>
<protein>
    <submittedName>
        <fullName evidence="8">Amt-3</fullName>
    </submittedName>
</protein>
<feature type="transmembrane region" description="Helical" evidence="6">
    <location>
        <begin position="545"/>
        <end position="571"/>
    </location>
</feature>
<evidence type="ECO:0000313" key="9">
    <source>
        <dbReference type="Proteomes" id="UP001235939"/>
    </source>
</evidence>
<gene>
    <name evidence="8" type="ORF">LAZ67_21001846</name>
</gene>
<feature type="transmembrane region" description="Helical" evidence="6">
    <location>
        <begin position="688"/>
        <end position="709"/>
    </location>
</feature>
<evidence type="ECO:0000256" key="5">
    <source>
        <dbReference type="SAM" id="MobiDB-lite"/>
    </source>
</evidence>
<feature type="transmembrane region" description="Helical" evidence="6">
    <location>
        <begin position="136"/>
        <end position="156"/>
    </location>
</feature>
<feature type="transmembrane region" description="Helical" evidence="6">
    <location>
        <begin position="110"/>
        <end position="129"/>
    </location>
</feature>
<dbReference type="InterPro" id="IPR024041">
    <property type="entry name" value="NH4_transpt_AmtB-like_dom"/>
</dbReference>
<evidence type="ECO:0000259" key="7">
    <source>
        <dbReference type="Pfam" id="PF00909"/>
    </source>
</evidence>
<keyword evidence="2 6" id="KW-0812">Transmembrane</keyword>
<name>A0ABY6LMN4_9ARAC</name>
<accession>A0ABY6LMN4</accession>
<evidence type="ECO:0000313" key="8">
    <source>
        <dbReference type="EMBL" id="UYV82371.1"/>
    </source>
</evidence>
<dbReference type="PANTHER" id="PTHR11730">
    <property type="entry name" value="AMMONIUM TRANSPORTER"/>
    <property type="match status" value="1"/>
</dbReference>
<keyword evidence="4 6" id="KW-0472">Membrane</keyword>
<feature type="transmembrane region" description="Helical" evidence="6">
    <location>
        <begin position="12"/>
        <end position="37"/>
    </location>
</feature>
<feature type="region of interest" description="Disordered" evidence="5">
    <location>
        <begin position="362"/>
        <end position="431"/>
    </location>
</feature>
<feature type="transmembrane region" description="Helical" evidence="6">
    <location>
        <begin position="583"/>
        <end position="603"/>
    </location>
</feature>
<evidence type="ECO:0000256" key="4">
    <source>
        <dbReference type="ARBA" id="ARBA00023136"/>
    </source>
</evidence>
<feature type="domain" description="Ammonium transporter AmtB-like" evidence="7">
    <location>
        <begin position="24"/>
        <end position="215"/>
    </location>
</feature>
<dbReference type="InterPro" id="IPR029020">
    <property type="entry name" value="Ammonium/urea_transptr"/>
</dbReference>
<feature type="transmembrane region" description="Helical" evidence="6">
    <location>
        <begin position="735"/>
        <end position="760"/>
    </location>
</feature>
<comment type="subcellular location">
    <subcellularLocation>
        <location evidence="1">Membrane</location>
        <topology evidence="1">Multi-pass membrane protein</topology>
    </subcellularLocation>
</comment>
<proteinExistence type="predicted"/>
<dbReference type="SUPFAM" id="SSF111352">
    <property type="entry name" value="Ammonium transporter"/>
    <property type="match status" value="2"/>
</dbReference>
<evidence type="ECO:0000256" key="2">
    <source>
        <dbReference type="ARBA" id="ARBA00022692"/>
    </source>
</evidence>
<dbReference type="PANTHER" id="PTHR11730:SF58">
    <property type="entry name" value="AMMONIUM TRANSPORTER"/>
    <property type="match status" value="1"/>
</dbReference>
<evidence type="ECO:0000256" key="6">
    <source>
        <dbReference type="SAM" id="Phobius"/>
    </source>
</evidence>
<evidence type="ECO:0000256" key="3">
    <source>
        <dbReference type="ARBA" id="ARBA00022989"/>
    </source>
</evidence>
<dbReference type="Proteomes" id="UP001235939">
    <property type="component" value="Chromosome 21"/>
</dbReference>
<dbReference type="EMBL" id="CP092883">
    <property type="protein sequence ID" value="UYV82371.1"/>
    <property type="molecule type" value="Genomic_DNA"/>
</dbReference>
<dbReference type="Pfam" id="PF00909">
    <property type="entry name" value="Ammonium_transp"/>
    <property type="match status" value="2"/>
</dbReference>
<dbReference type="Gene3D" id="1.10.3430.10">
    <property type="entry name" value="Ammonium transporter AmtB like domains"/>
    <property type="match status" value="3"/>
</dbReference>
<feature type="domain" description="Ammonium transporter AmtB-like" evidence="7">
    <location>
        <begin position="651"/>
        <end position="780"/>
    </location>
</feature>